<dbReference type="Pfam" id="PF04542">
    <property type="entry name" value="Sigma70_r2"/>
    <property type="match status" value="1"/>
</dbReference>
<dbReference type="InterPro" id="IPR036388">
    <property type="entry name" value="WH-like_DNA-bd_sf"/>
</dbReference>
<dbReference type="PANTHER" id="PTHR43133">
    <property type="entry name" value="RNA POLYMERASE ECF-TYPE SIGMA FACTO"/>
    <property type="match status" value="1"/>
</dbReference>
<evidence type="ECO:0000313" key="7">
    <source>
        <dbReference type="EMBL" id="CCM76304.1"/>
    </source>
</evidence>
<dbReference type="InterPro" id="IPR013249">
    <property type="entry name" value="RNA_pol_sigma70_r4_t2"/>
</dbReference>
<dbReference type="CDD" id="cd06171">
    <property type="entry name" value="Sigma70_r4"/>
    <property type="match status" value="1"/>
</dbReference>
<evidence type="ECO:0000256" key="2">
    <source>
        <dbReference type="ARBA" id="ARBA00023015"/>
    </source>
</evidence>
<dbReference type="Pfam" id="PF08281">
    <property type="entry name" value="Sigma70_r4_2"/>
    <property type="match status" value="1"/>
</dbReference>
<dbReference type="NCBIfam" id="TIGR02937">
    <property type="entry name" value="sigma70-ECF"/>
    <property type="match status" value="1"/>
</dbReference>
<dbReference type="Gene3D" id="1.10.1740.10">
    <property type="match status" value="1"/>
</dbReference>
<evidence type="ECO:0000256" key="1">
    <source>
        <dbReference type="ARBA" id="ARBA00010641"/>
    </source>
</evidence>
<evidence type="ECO:0000256" key="4">
    <source>
        <dbReference type="ARBA" id="ARBA00023163"/>
    </source>
</evidence>
<evidence type="ECO:0008006" key="9">
    <source>
        <dbReference type="Google" id="ProtNLM"/>
    </source>
</evidence>
<evidence type="ECO:0000259" key="5">
    <source>
        <dbReference type="Pfam" id="PF04542"/>
    </source>
</evidence>
<dbReference type="RefSeq" id="WP_007527332.1">
    <property type="nucleotide sequence ID" value="NZ_HF536772.1"/>
</dbReference>
<dbReference type="SUPFAM" id="SSF88946">
    <property type="entry name" value="Sigma2 domain of RNA polymerase sigma factors"/>
    <property type="match status" value="1"/>
</dbReference>
<dbReference type="InterPro" id="IPR013324">
    <property type="entry name" value="RNA_pol_sigma_r3/r4-like"/>
</dbReference>
<dbReference type="InterPro" id="IPR039425">
    <property type="entry name" value="RNA_pol_sigma-70-like"/>
</dbReference>
<evidence type="ECO:0000259" key="6">
    <source>
        <dbReference type="Pfam" id="PF08281"/>
    </source>
</evidence>
<dbReference type="InterPro" id="IPR014284">
    <property type="entry name" value="RNA_pol_sigma-70_dom"/>
</dbReference>
<dbReference type="InterPro" id="IPR013325">
    <property type="entry name" value="RNA_pol_sigma_r2"/>
</dbReference>
<dbReference type="GO" id="GO:0006352">
    <property type="term" value="P:DNA-templated transcription initiation"/>
    <property type="evidence" value="ECO:0007669"/>
    <property type="project" value="InterPro"/>
</dbReference>
<dbReference type="STRING" id="1211777.BN77_0096"/>
<comment type="caution">
    <text evidence="7">The sequence shown here is derived from an EMBL/GenBank/DDBJ whole genome shotgun (WGS) entry which is preliminary data.</text>
</comment>
<dbReference type="PANTHER" id="PTHR43133:SF25">
    <property type="entry name" value="RNA POLYMERASE SIGMA FACTOR RFAY-RELATED"/>
    <property type="match status" value="1"/>
</dbReference>
<dbReference type="InterPro" id="IPR007627">
    <property type="entry name" value="RNA_pol_sigma70_r2"/>
</dbReference>
<dbReference type="GO" id="GO:0003677">
    <property type="term" value="F:DNA binding"/>
    <property type="evidence" value="ECO:0007669"/>
    <property type="project" value="InterPro"/>
</dbReference>
<keyword evidence="4" id="KW-0804">Transcription</keyword>
<gene>
    <name evidence="7" type="ORF">BN77_0096</name>
</gene>
<comment type="similarity">
    <text evidence="1">Belongs to the sigma-70 factor family. ECF subfamily.</text>
</comment>
<dbReference type="Gene3D" id="1.10.10.10">
    <property type="entry name" value="Winged helix-like DNA-binding domain superfamily/Winged helix DNA-binding domain"/>
    <property type="match status" value="1"/>
</dbReference>
<protein>
    <recommendedName>
        <fullName evidence="9">RNA polymerase, sigma-24 subunit, ECF subfamily</fullName>
    </recommendedName>
</protein>
<dbReference type="HOGENOM" id="CLU_047691_1_2_5"/>
<feature type="domain" description="RNA polymerase sigma-70 region 2" evidence="5">
    <location>
        <begin position="99"/>
        <end position="149"/>
    </location>
</feature>
<accession>K0Q1J2</accession>
<evidence type="ECO:0000313" key="8">
    <source>
        <dbReference type="Proteomes" id="UP000009319"/>
    </source>
</evidence>
<sequence>MGAIYLAEGMQAVRRGGWDPGKTMTKAEIADFLSLEDRNTPWGVDRAIACATQAALSAIFGVSLEMTRPLLEAAVRTPAASTETMQRFQKTILPQLDNAYNFARFLSRDADAAGDIVQEAFLRAYRNFESYRGGDPRAWMFSIIRNCYRAWLFNRRQKAGFEVPMAEDAWAGDTDSATCQIASDDDTPETSVIRKSESERVRQVISDLSDPMREVLVLRELEGLSYRQIAEVIDAPIGTVMSRLARAREEFGKAWMTLEKGGVAP</sequence>
<organism evidence="7 8">
    <name type="scientific">Rhizobium mesoamericanum STM3625</name>
    <dbReference type="NCBI Taxonomy" id="1211777"/>
    <lineage>
        <taxon>Bacteria</taxon>
        <taxon>Pseudomonadati</taxon>
        <taxon>Pseudomonadota</taxon>
        <taxon>Alphaproteobacteria</taxon>
        <taxon>Hyphomicrobiales</taxon>
        <taxon>Rhizobiaceae</taxon>
        <taxon>Rhizobium/Agrobacterium group</taxon>
        <taxon>Rhizobium</taxon>
    </lineage>
</organism>
<keyword evidence="2" id="KW-0805">Transcription regulation</keyword>
<dbReference type="eggNOG" id="COG1595">
    <property type="taxonomic scope" value="Bacteria"/>
</dbReference>
<evidence type="ECO:0000256" key="3">
    <source>
        <dbReference type="ARBA" id="ARBA00023082"/>
    </source>
</evidence>
<dbReference type="Proteomes" id="UP000009319">
    <property type="component" value="Unassembled WGS sequence"/>
</dbReference>
<feature type="domain" description="RNA polymerase sigma factor 70 region 4 type 2" evidence="6">
    <location>
        <begin position="199"/>
        <end position="249"/>
    </location>
</feature>
<dbReference type="GO" id="GO:0016987">
    <property type="term" value="F:sigma factor activity"/>
    <property type="evidence" value="ECO:0007669"/>
    <property type="project" value="UniProtKB-KW"/>
</dbReference>
<dbReference type="SUPFAM" id="SSF88659">
    <property type="entry name" value="Sigma3 and sigma4 domains of RNA polymerase sigma factors"/>
    <property type="match status" value="1"/>
</dbReference>
<dbReference type="EMBL" id="CANI01000023">
    <property type="protein sequence ID" value="CCM76304.1"/>
    <property type="molecule type" value="Genomic_DNA"/>
</dbReference>
<name>K0Q1J2_9HYPH</name>
<dbReference type="AlphaFoldDB" id="K0Q1J2"/>
<proteinExistence type="inferred from homology"/>
<keyword evidence="3" id="KW-0731">Sigma factor</keyword>
<reference evidence="7 8" key="1">
    <citation type="journal article" date="2013" name="Genome Announc.">
        <title>Draft Genome Sequence of Rhizobium mesoamericanum STM3625, a Nitrogen-Fixing Symbiont of Mimosa pudica Isolated in French Guiana (South America).</title>
        <authorList>
            <person name="Moulin L."/>
            <person name="Mornico D."/>
            <person name="Melkonian R."/>
            <person name="Klonowska A."/>
        </authorList>
    </citation>
    <scope>NUCLEOTIDE SEQUENCE [LARGE SCALE GENOMIC DNA]</scope>
    <source>
        <strain evidence="7 8">STM3625</strain>
    </source>
</reference>
<keyword evidence="8" id="KW-1185">Reference proteome</keyword>